<dbReference type="EMBL" id="JABCIY010000204">
    <property type="protein sequence ID" value="KAF7188894.1"/>
    <property type="molecule type" value="Genomic_DNA"/>
</dbReference>
<sequence>MVHSEEADAKAKALAKAKAKEEFMKSLKQLVESRKFMTTKPDLSIEELAIIMALYKPEGVIAIELQKMIIRCLPYYAEIACDSAVRGWSQEMTEFRAEFARVFQQLEVPWIRGGVPAHAPNLYFASWRDPSMAADAQSTWTIEWEEAEVLLQRRLGYRAAHLRDEFRFLDLPAELRNRIYEMVVGLPKSGVSIEKGQPEARLMSRNYEDPLDLDRWSFRSQFSWPGRQYCDAVILSRPLIDMLAIFRKLDIVLDEQDFLARLTDKKGNQKCQDMMQVPGMSTLREMRGLQAVNFDGNCDGVKAILEPLLLLPKGTTSS</sequence>
<comment type="caution">
    <text evidence="1">The sequence shown here is derived from an EMBL/GenBank/DDBJ whole genome shotgun (WGS) entry which is preliminary data.</text>
</comment>
<gene>
    <name evidence="1" type="ORF">HII31_09817</name>
</gene>
<evidence type="ECO:0000313" key="1">
    <source>
        <dbReference type="EMBL" id="KAF7188894.1"/>
    </source>
</evidence>
<organism evidence="1 2">
    <name type="scientific">Pseudocercospora fuligena</name>
    <dbReference type="NCBI Taxonomy" id="685502"/>
    <lineage>
        <taxon>Eukaryota</taxon>
        <taxon>Fungi</taxon>
        <taxon>Dikarya</taxon>
        <taxon>Ascomycota</taxon>
        <taxon>Pezizomycotina</taxon>
        <taxon>Dothideomycetes</taxon>
        <taxon>Dothideomycetidae</taxon>
        <taxon>Mycosphaerellales</taxon>
        <taxon>Mycosphaerellaceae</taxon>
        <taxon>Pseudocercospora</taxon>
    </lineage>
</organism>
<name>A0A8H6VI46_9PEZI</name>
<accession>A0A8H6VI46</accession>
<protein>
    <submittedName>
        <fullName evidence="1">Uncharacterized protein</fullName>
    </submittedName>
</protein>
<proteinExistence type="predicted"/>
<keyword evidence="2" id="KW-1185">Reference proteome</keyword>
<dbReference type="OrthoDB" id="3650836at2759"/>
<dbReference type="AlphaFoldDB" id="A0A8H6VI46"/>
<dbReference type="Proteomes" id="UP000660729">
    <property type="component" value="Unassembled WGS sequence"/>
</dbReference>
<evidence type="ECO:0000313" key="2">
    <source>
        <dbReference type="Proteomes" id="UP000660729"/>
    </source>
</evidence>
<reference evidence="1" key="1">
    <citation type="submission" date="2020-04" db="EMBL/GenBank/DDBJ databases">
        <title>Draft genome resource of the tomato pathogen Pseudocercospora fuligena.</title>
        <authorList>
            <person name="Zaccaron A."/>
        </authorList>
    </citation>
    <scope>NUCLEOTIDE SEQUENCE</scope>
    <source>
        <strain evidence="1">PF001</strain>
    </source>
</reference>